<gene>
    <name evidence="1" type="ORF">CBYS24578_00002272</name>
</gene>
<keyword evidence="2" id="KW-1185">Reference proteome</keyword>
<name>A0A9N9UTM1_9HYPO</name>
<reference evidence="2" key="1">
    <citation type="submission" date="2019-06" db="EMBL/GenBank/DDBJ databases">
        <authorList>
            <person name="Broberg M."/>
        </authorList>
    </citation>
    <scope>NUCLEOTIDE SEQUENCE [LARGE SCALE GENOMIC DNA]</scope>
</reference>
<accession>A0A9N9UTM1</accession>
<organism evidence="1 2">
    <name type="scientific">Clonostachys byssicola</name>
    <dbReference type="NCBI Taxonomy" id="160290"/>
    <lineage>
        <taxon>Eukaryota</taxon>
        <taxon>Fungi</taxon>
        <taxon>Dikarya</taxon>
        <taxon>Ascomycota</taxon>
        <taxon>Pezizomycotina</taxon>
        <taxon>Sordariomycetes</taxon>
        <taxon>Hypocreomycetidae</taxon>
        <taxon>Hypocreales</taxon>
        <taxon>Bionectriaceae</taxon>
        <taxon>Clonostachys</taxon>
    </lineage>
</organism>
<dbReference type="EMBL" id="CABFNO020001553">
    <property type="protein sequence ID" value="CAG9999101.1"/>
    <property type="molecule type" value="Genomic_DNA"/>
</dbReference>
<sequence>MSLRIRASKLTYPKQSTLQPSISLRLRHPHTPEALTITHEYLLPLPNPNLLPLPRRAPNHPEPHAELPPALAPRRAELGVRPRLDPAVVVHEPRLVALPRSVDGQVGVPVQPQVVVALRVRRAAWMHPAQVRDDERARLQVPGGEEAELAVGGVAGIVDGLDSDERAWRRRGRGWDDLRLGG</sequence>
<evidence type="ECO:0000313" key="2">
    <source>
        <dbReference type="Proteomes" id="UP000754883"/>
    </source>
</evidence>
<comment type="caution">
    <text evidence="1">The sequence shown here is derived from an EMBL/GenBank/DDBJ whole genome shotgun (WGS) entry which is preliminary data.</text>
</comment>
<dbReference type="AlphaFoldDB" id="A0A9N9UTM1"/>
<protein>
    <submittedName>
        <fullName evidence="1">Uncharacterized protein</fullName>
    </submittedName>
</protein>
<dbReference type="Proteomes" id="UP000754883">
    <property type="component" value="Unassembled WGS sequence"/>
</dbReference>
<evidence type="ECO:0000313" key="1">
    <source>
        <dbReference type="EMBL" id="CAG9999101.1"/>
    </source>
</evidence>
<proteinExistence type="predicted"/>
<reference evidence="1 2" key="2">
    <citation type="submission" date="2021-10" db="EMBL/GenBank/DDBJ databases">
        <authorList>
            <person name="Piombo E."/>
        </authorList>
    </citation>
    <scope>NUCLEOTIDE SEQUENCE [LARGE SCALE GENOMIC DNA]</scope>
</reference>